<feature type="transmembrane region" description="Helical" evidence="1">
    <location>
        <begin position="183"/>
        <end position="200"/>
    </location>
</feature>
<feature type="transmembrane region" description="Helical" evidence="1">
    <location>
        <begin position="311"/>
        <end position="330"/>
    </location>
</feature>
<accession>A0A261R8H5</accession>
<sequence length="635" mass="70716">MRVRRTPYLSRTLRVATLAVLVYTLACLMIPFDPAMPGSGIDPSWRYALNEAVARHFVFGKDLIFTFGPYGSLYTQMYHPATDARMLTGSAYLALCFIGLLVWLTRRINVAWRLLLILLFAGATYLTDALFFAYPLMVALLAYRLATPPVDEADRPAAPRGTAALTILLFSPLGLIPLVKGSMLPLCVAVAALSFLYALIHKRRGLAAIYILSPITSLILLWTGAGQPLQALPGYFWNMVPIISGYTEAMIFPAPGAANEKYVYVATTLMVLAALLTARRLPLVARLYLVSAFTSYLFLCFKAGFVRHDGHALIALTGGLLGAILARTVVDSILIRVATLIAIGGVVIGMKTYIGPPIQQTYWRMAEVYRSGPTGLRLRLKDPERLERHFGRTRDVLRKEGDMPLMQGTTDVYPFDQAYLLATQNQWAPRPVLQSYSAYTESLEELDAQHVAGNHAPDNIAMRIFSMDGRYPSLDDGPSWPIFFARYEFISRSGLFSYLRKKPDFVAPIYTELADLTASQGQWVDVPKATMIYVKVQIRHTLKGKIIAQLYRPSPLRIRVRLEDGTVRDYRLVSRMAAAGFVLSPLIETGEDFENVYRAPQTLANKGVNAMQIVAEYGETQWADTYGLKFYAVSP</sequence>
<keyword evidence="1" id="KW-0812">Transmembrane</keyword>
<dbReference type="Proteomes" id="UP000216857">
    <property type="component" value="Unassembled WGS sequence"/>
</dbReference>
<feature type="transmembrane region" description="Helical" evidence="1">
    <location>
        <begin position="86"/>
        <end position="104"/>
    </location>
</feature>
<evidence type="ECO:0000313" key="2">
    <source>
        <dbReference type="EMBL" id="OZI20930.1"/>
    </source>
</evidence>
<keyword evidence="1" id="KW-1133">Transmembrane helix</keyword>
<gene>
    <name evidence="2" type="ORF">CAL26_26100</name>
</gene>
<organism evidence="2 3">
    <name type="scientific">Bordetella genomosp. 9</name>
    <dbReference type="NCBI Taxonomy" id="1416803"/>
    <lineage>
        <taxon>Bacteria</taxon>
        <taxon>Pseudomonadati</taxon>
        <taxon>Pseudomonadota</taxon>
        <taxon>Betaproteobacteria</taxon>
        <taxon>Burkholderiales</taxon>
        <taxon>Alcaligenaceae</taxon>
        <taxon>Bordetella</taxon>
    </lineage>
</organism>
<dbReference type="AlphaFoldDB" id="A0A261R8H5"/>
<evidence type="ECO:0000313" key="3">
    <source>
        <dbReference type="Proteomes" id="UP000216857"/>
    </source>
</evidence>
<feature type="transmembrane region" description="Helical" evidence="1">
    <location>
        <begin position="235"/>
        <end position="256"/>
    </location>
</feature>
<keyword evidence="1" id="KW-0472">Membrane</keyword>
<feature type="transmembrane region" description="Helical" evidence="1">
    <location>
        <begin position="206"/>
        <end position="223"/>
    </location>
</feature>
<proteinExistence type="predicted"/>
<feature type="transmembrane region" description="Helical" evidence="1">
    <location>
        <begin position="116"/>
        <end position="137"/>
    </location>
</feature>
<dbReference type="OrthoDB" id="176190at2"/>
<comment type="caution">
    <text evidence="2">The sequence shown here is derived from an EMBL/GenBank/DDBJ whole genome shotgun (WGS) entry which is preliminary data.</text>
</comment>
<reference evidence="2" key="1">
    <citation type="submission" date="2017-05" db="EMBL/GenBank/DDBJ databases">
        <title>Complete and WGS of Bordetella genogroups.</title>
        <authorList>
            <person name="Spilker T."/>
            <person name="Lipuma J."/>
        </authorList>
    </citation>
    <scope>NUCLEOTIDE SEQUENCE</scope>
    <source>
        <strain evidence="2">AU21707</strain>
    </source>
</reference>
<dbReference type="EMBL" id="NEVJ01000003">
    <property type="protein sequence ID" value="OZI20930.1"/>
    <property type="molecule type" value="Genomic_DNA"/>
</dbReference>
<feature type="transmembrane region" description="Helical" evidence="1">
    <location>
        <begin position="337"/>
        <end position="354"/>
    </location>
</feature>
<keyword evidence="3" id="KW-1185">Reference proteome</keyword>
<protein>
    <recommendedName>
        <fullName evidence="4">Transmembrane protein</fullName>
    </recommendedName>
</protein>
<dbReference type="RefSeq" id="WP_094849486.1">
    <property type="nucleotide sequence ID" value="NZ_NEVJ01000003.1"/>
</dbReference>
<name>A0A261R8H5_9BORD</name>
<evidence type="ECO:0008006" key="4">
    <source>
        <dbReference type="Google" id="ProtNLM"/>
    </source>
</evidence>
<evidence type="ECO:0000256" key="1">
    <source>
        <dbReference type="SAM" id="Phobius"/>
    </source>
</evidence>
<feature type="transmembrane region" description="Helical" evidence="1">
    <location>
        <begin position="12"/>
        <end position="32"/>
    </location>
</feature>
<feature type="transmembrane region" description="Helical" evidence="1">
    <location>
        <begin position="262"/>
        <end position="278"/>
    </location>
</feature>
<feature type="transmembrane region" description="Helical" evidence="1">
    <location>
        <begin position="285"/>
        <end position="305"/>
    </location>
</feature>